<protein>
    <recommendedName>
        <fullName evidence="5">Bacterial extracellular solute-binding protein</fullName>
    </recommendedName>
</protein>
<evidence type="ECO:0000256" key="1">
    <source>
        <dbReference type="SAM" id="MobiDB-lite"/>
    </source>
</evidence>
<dbReference type="KEGG" id="ahg:AHOG_10750"/>
<evidence type="ECO:0000256" key="2">
    <source>
        <dbReference type="SAM" id="Phobius"/>
    </source>
</evidence>
<feature type="region of interest" description="Disordered" evidence="1">
    <location>
        <begin position="373"/>
        <end position="400"/>
    </location>
</feature>
<feature type="compositionally biased region" description="Polar residues" evidence="1">
    <location>
        <begin position="374"/>
        <end position="384"/>
    </location>
</feature>
<keyword evidence="2" id="KW-0812">Transmembrane</keyword>
<feature type="compositionally biased region" description="Basic and acidic residues" evidence="1">
    <location>
        <begin position="389"/>
        <end position="400"/>
    </location>
</feature>
<dbReference type="AlphaFoldDB" id="A0A221W269"/>
<feature type="transmembrane region" description="Helical" evidence="2">
    <location>
        <begin position="14"/>
        <end position="35"/>
    </location>
</feature>
<reference evidence="3 4" key="1">
    <citation type="submission" date="2017-07" db="EMBL/GenBank/DDBJ databases">
        <title>Complete genome sequence of Actinoalloteichus hoggarensis DSM 45943, type strain of Actinoalloteichus hoggarensis.</title>
        <authorList>
            <person name="Ruckert C."/>
            <person name="Nouioui I."/>
            <person name="Willmese J."/>
            <person name="van Wezel G."/>
            <person name="Klenk H.-P."/>
            <person name="Kalinowski J."/>
            <person name="Zotchev S.B."/>
        </authorList>
    </citation>
    <scope>NUCLEOTIDE SEQUENCE [LARGE SCALE GENOMIC DNA]</scope>
    <source>
        <strain evidence="3 4">DSM 45943</strain>
    </source>
</reference>
<accession>A0A221W269</accession>
<organism evidence="3 4">
    <name type="scientific">Actinoalloteichus hoggarensis</name>
    <dbReference type="NCBI Taxonomy" id="1470176"/>
    <lineage>
        <taxon>Bacteria</taxon>
        <taxon>Bacillati</taxon>
        <taxon>Actinomycetota</taxon>
        <taxon>Actinomycetes</taxon>
        <taxon>Pseudonocardiales</taxon>
        <taxon>Pseudonocardiaceae</taxon>
        <taxon>Actinoalloteichus</taxon>
    </lineage>
</organism>
<keyword evidence="2" id="KW-1133">Transmembrane helix</keyword>
<evidence type="ECO:0000313" key="3">
    <source>
        <dbReference type="EMBL" id="ASO19793.1"/>
    </source>
</evidence>
<evidence type="ECO:0008006" key="5">
    <source>
        <dbReference type="Google" id="ProtNLM"/>
    </source>
</evidence>
<sequence>MARHRDSGVRLRRVAGWPLAVIAVLLISTLGYVGWSSLGAMVDRRADAEAASCPQGDHTLRIAAEDAMAAPLIESAQEWSATRPVVQDHCIRVEVTTHRSADVLAGLIGEWDETENGPRPDAWVPDSLRWVQRLSEQRGELIGSQPLVLATSPVLLGMSESAAHAVRLHGGVSWSEIPSLVAEPAGWSRFEQADWGRFLLVLPDPATNPASGLALEGLLAPADATGPMTSEALAEQGAQDTLGSLWSNEPLEVPATTREALTTLGRTSDPGLEGFHAVPVTEVDLYRRNLGLDGDPAPKTPIAGYMPGGANPRVEYPLVAINGGERDTTMSRATQQFGEFLRHRDQQRGLAEAGFRVTAVMYYPNPAPGIRWSTPDTNLTSADGPTSRELVESWHGQAER</sequence>
<dbReference type="Pfam" id="PF13531">
    <property type="entry name" value="SBP_bac_11"/>
    <property type="match status" value="1"/>
</dbReference>
<dbReference type="EMBL" id="CP022521">
    <property type="protein sequence ID" value="ASO19793.1"/>
    <property type="molecule type" value="Genomic_DNA"/>
</dbReference>
<dbReference type="Proteomes" id="UP000204221">
    <property type="component" value="Chromosome"/>
</dbReference>
<evidence type="ECO:0000313" key="4">
    <source>
        <dbReference type="Proteomes" id="UP000204221"/>
    </source>
</evidence>
<dbReference type="SUPFAM" id="SSF53850">
    <property type="entry name" value="Periplasmic binding protein-like II"/>
    <property type="match status" value="1"/>
</dbReference>
<keyword evidence="2" id="KW-0472">Membrane</keyword>
<proteinExistence type="predicted"/>
<keyword evidence="4" id="KW-1185">Reference proteome</keyword>
<name>A0A221W269_9PSEU</name>
<gene>
    <name evidence="3" type="ORF">AHOG_10750</name>
</gene>